<dbReference type="Proteomes" id="UP000008710">
    <property type="component" value="Chromosome"/>
</dbReference>
<organism evidence="2 3">
    <name type="scientific">Rhodococcus jostii (strain RHA1)</name>
    <dbReference type="NCBI Taxonomy" id="101510"/>
    <lineage>
        <taxon>Bacteria</taxon>
        <taxon>Bacillati</taxon>
        <taxon>Actinomycetota</taxon>
        <taxon>Actinomycetes</taxon>
        <taxon>Mycobacteriales</taxon>
        <taxon>Nocardiaceae</taxon>
        <taxon>Rhodococcus</taxon>
    </lineage>
</organism>
<dbReference type="EMBL" id="CP000431">
    <property type="protein sequence ID" value="ABG94917.1"/>
    <property type="molecule type" value="Genomic_DNA"/>
</dbReference>
<evidence type="ECO:0000313" key="2">
    <source>
        <dbReference type="EMBL" id="ABG94917.1"/>
    </source>
</evidence>
<proteinExistence type="predicted"/>
<dbReference type="KEGG" id="rha:RHA1_ro03114"/>
<evidence type="ECO:0000256" key="1">
    <source>
        <dbReference type="SAM" id="MobiDB-lite"/>
    </source>
</evidence>
<feature type="region of interest" description="Disordered" evidence="1">
    <location>
        <begin position="63"/>
        <end position="82"/>
    </location>
</feature>
<reference evidence="3" key="1">
    <citation type="journal article" date="2006" name="Proc. Natl. Acad. Sci. U.S.A.">
        <title>The complete genome of Rhodococcus sp. RHA1 provides insights into a catabolic powerhouse.</title>
        <authorList>
            <person name="McLeod M.P."/>
            <person name="Warren R.L."/>
            <person name="Hsiao W.W.L."/>
            <person name="Araki N."/>
            <person name="Myhre M."/>
            <person name="Fernandes C."/>
            <person name="Miyazawa D."/>
            <person name="Wong W."/>
            <person name="Lillquist A.L."/>
            <person name="Wang D."/>
            <person name="Dosanjh M."/>
            <person name="Hara H."/>
            <person name="Petrescu A."/>
            <person name="Morin R.D."/>
            <person name="Yang G."/>
            <person name="Stott J.M."/>
            <person name="Schein J.E."/>
            <person name="Shin H."/>
            <person name="Smailus D."/>
            <person name="Siddiqui A.S."/>
            <person name="Marra M.A."/>
            <person name="Jones S.J.M."/>
            <person name="Holt R."/>
            <person name="Brinkman F.S.L."/>
            <person name="Miyauchi K."/>
            <person name="Fukuda M."/>
            <person name="Davies J.E."/>
            <person name="Mohn W.W."/>
            <person name="Eltis L.D."/>
        </authorList>
    </citation>
    <scope>NUCLEOTIDE SEQUENCE [LARGE SCALE GENOMIC DNA]</scope>
    <source>
        <strain evidence="3">RHA1</strain>
    </source>
</reference>
<dbReference type="NCBIfam" id="NF046112">
    <property type="entry name" value="MSMEG_6209_Nter"/>
    <property type="match status" value="1"/>
</dbReference>
<sequence length="82" mass="8965">MNPTEEARQISQVIVRLLTKFQTASYATVEAAVEDALAHYAETRPRDLVPLLVEHTATATLASSPRTCIPGSSDLPEHLHAR</sequence>
<dbReference type="OrthoDB" id="4277148at2"/>
<dbReference type="HOGENOM" id="CLU_189204_0_0_11"/>
<dbReference type="RefSeq" id="WP_011595777.1">
    <property type="nucleotide sequence ID" value="NC_008268.1"/>
</dbReference>
<name>Q0SC19_RHOJR</name>
<dbReference type="AlphaFoldDB" id="Q0SC19"/>
<dbReference type="Gene3D" id="1.10.8.1060">
    <property type="entry name" value="Corynebacterium glutamicum thioredoxin-dependent arsenate reductase, N-terminal domain"/>
    <property type="match status" value="1"/>
</dbReference>
<accession>Q0SC19</accession>
<protein>
    <submittedName>
        <fullName evidence="2">Uncharacterized protein</fullName>
    </submittedName>
</protein>
<evidence type="ECO:0000313" key="3">
    <source>
        <dbReference type="Proteomes" id="UP000008710"/>
    </source>
</evidence>
<gene>
    <name evidence="2" type="ordered locus">RHA1_ro03114</name>
</gene>